<keyword evidence="3" id="KW-1185">Reference proteome</keyword>
<evidence type="ECO:0000313" key="3">
    <source>
        <dbReference type="Proteomes" id="UP001153076"/>
    </source>
</evidence>
<dbReference type="EMBL" id="JAKOGI010000078">
    <property type="protein sequence ID" value="KAJ8445330.1"/>
    <property type="molecule type" value="Genomic_DNA"/>
</dbReference>
<dbReference type="PANTHER" id="PTHR33384">
    <property type="entry name" value="EXPRESSED PROTEIN"/>
    <property type="match status" value="1"/>
</dbReference>
<gene>
    <name evidence="2" type="ORF">Cgig2_010688</name>
</gene>
<feature type="region of interest" description="Disordered" evidence="1">
    <location>
        <begin position="75"/>
        <end position="102"/>
    </location>
</feature>
<feature type="region of interest" description="Disordered" evidence="1">
    <location>
        <begin position="115"/>
        <end position="153"/>
    </location>
</feature>
<dbReference type="PANTHER" id="PTHR33384:SF1">
    <property type="entry name" value="EXPRESSED PROTEIN"/>
    <property type="match status" value="1"/>
</dbReference>
<dbReference type="AlphaFoldDB" id="A0A9Q1KLV4"/>
<dbReference type="OrthoDB" id="1917254at2759"/>
<sequence length="177" mass="19292">MNYCAIQRNGVASVADRKESVVCPKPRRPARLNTSFNDPSKHLRWHLGHQAELSDARPGSELLDIILSKGSDGVDRLSTQMPLSPPFFSGSPPSRVSNPLVQDARFRDEKQLIPPISPLSSLPFSKSPGSASSSTSSSRKGGCMSMRANFGNSPSVRIEGFDCLDRDRRNCRIPALA</sequence>
<feature type="compositionally biased region" description="Low complexity" evidence="1">
    <location>
        <begin position="118"/>
        <end position="138"/>
    </location>
</feature>
<accession>A0A9Q1KLV4</accession>
<reference evidence="2" key="1">
    <citation type="submission" date="2022-04" db="EMBL/GenBank/DDBJ databases">
        <title>Carnegiea gigantea Genome sequencing and assembly v2.</title>
        <authorList>
            <person name="Copetti D."/>
            <person name="Sanderson M.J."/>
            <person name="Burquez A."/>
            <person name="Wojciechowski M.F."/>
        </authorList>
    </citation>
    <scope>NUCLEOTIDE SEQUENCE</scope>
    <source>
        <strain evidence="2">SGP5-SGP5p</strain>
        <tissue evidence="2">Aerial part</tissue>
    </source>
</reference>
<protein>
    <submittedName>
        <fullName evidence="2">Uncharacterized protein</fullName>
    </submittedName>
</protein>
<dbReference type="Proteomes" id="UP001153076">
    <property type="component" value="Unassembled WGS sequence"/>
</dbReference>
<feature type="compositionally biased region" description="Low complexity" evidence="1">
    <location>
        <begin position="86"/>
        <end position="97"/>
    </location>
</feature>
<comment type="caution">
    <text evidence="2">The sequence shown here is derived from an EMBL/GenBank/DDBJ whole genome shotgun (WGS) entry which is preliminary data.</text>
</comment>
<evidence type="ECO:0000256" key="1">
    <source>
        <dbReference type="SAM" id="MobiDB-lite"/>
    </source>
</evidence>
<organism evidence="2 3">
    <name type="scientific">Carnegiea gigantea</name>
    <dbReference type="NCBI Taxonomy" id="171969"/>
    <lineage>
        <taxon>Eukaryota</taxon>
        <taxon>Viridiplantae</taxon>
        <taxon>Streptophyta</taxon>
        <taxon>Embryophyta</taxon>
        <taxon>Tracheophyta</taxon>
        <taxon>Spermatophyta</taxon>
        <taxon>Magnoliopsida</taxon>
        <taxon>eudicotyledons</taxon>
        <taxon>Gunneridae</taxon>
        <taxon>Pentapetalae</taxon>
        <taxon>Caryophyllales</taxon>
        <taxon>Cactineae</taxon>
        <taxon>Cactaceae</taxon>
        <taxon>Cactoideae</taxon>
        <taxon>Echinocereeae</taxon>
        <taxon>Carnegiea</taxon>
    </lineage>
</organism>
<evidence type="ECO:0000313" key="2">
    <source>
        <dbReference type="EMBL" id="KAJ8445330.1"/>
    </source>
</evidence>
<proteinExistence type="predicted"/>
<name>A0A9Q1KLV4_9CARY</name>